<feature type="compositionally biased region" description="Gly residues" evidence="3">
    <location>
        <begin position="461"/>
        <end position="473"/>
    </location>
</feature>
<feature type="region of interest" description="Disordered" evidence="3">
    <location>
        <begin position="445"/>
        <end position="494"/>
    </location>
</feature>
<feature type="compositionally biased region" description="Low complexity" evidence="3">
    <location>
        <begin position="696"/>
        <end position="709"/>
    </location>
</feature>
<dbReference type="PANTHER" id="PTHR42862:SF1">
    <property type="entry name" value="DELTA-1-PYRROLINE-5-CARBOXYLATE DEHYDROGENASE 2, ISOFORM A-RELATED"/>
    <property type="match status" value="1"/>
</dbReference>
<dbReference type="Pfam" id="PF00171">
    <property type="entry name" value="Aldedh"/>
    <property type="match status" value="1"/>
</dbReference>
<dbReference type="InterPro" id="IPR050485">
    <property type="entry name" value="Proline_metab_enzyme"/>
</dbReference>
<dbReference type="Gene3D" id="3.40.605.10">
    <property type="entry name" value="Aldehyde Dehydrogenase, Chain A, domain 1"/>
    <property type="match status" value="1"/>
</dbReference>
<dbReference type="InterPro" id="IPR016161">
    <property type="entry name" value="Ald_DH/histidinol_DH"/>
</dbReference>
<reference evidence="6 7" key="1">
    <citation type="submission" date="2019-01" db="EMBL/GenBank/DDBJ databases">
        <title>Leucobacter muris sp. nov. isolated from the nose of a laboratory mouse.</title>
        <authorList>
            <person name="Benga L."/>
            <person name="Sproeer C."/>
            <person name="Schumann P."/>
            <person name="Verbarg S."/>
            <person name="Bunk B."/>
            <person name="Engelhardt E."/>
            <person name="Benten P.M."/>
            <person name="Sager M."/>
        </authorList>
    </citation>
    <scope>NUCLEOTIDE SEQUENCE [LARGE SCALE GENOMIC DNA]</scope>
    <source>
        <strain evidence="6 7">DSM 101948</strain>
    </source>
</reference>
<name>A0ABX5QC56_9MICO</name>
<dbReference type="EMBL" id="CP035037">
    <property type="protein sequence ID" value="QAB16645.1"/>
    <property type="molecule type" value="Genomic_DNA"/>
</dbReference>
<feature type="region of interest" description="Disordered" evidence="3">
    <location>
        <begin position="642"/>
        <end position="665"/>
    </location>
</feature>
<dbReference type="Proteomes" id="UP000285768">
    <property type="component" value="Chromosome"/>
</dbReference>
<dbReference type="RefSeq" id="WP_128386014.1">
    <property type="nucleotide sequence ID" value="NZ_CP035037.1"/>
</dbReference>
<dbReference type="Pfam" id="PF01619">
    <property type="entry name" value="Pro_dh"/>
    <property type="match status" value="1"/>
</dbReference>
<accession>A0ABX5QC56</accession>
<dbReference type="SUPFAM" id="SSF51730">
    <property type="entry name" value="FAD-linked oxidoreductase"/>
    <property type="match status" value="1"/>
</dbReference>
<proteinExistence type="predicted"/>
<feature type="compositionally biased region" description="Low complexity" evidence="3">
    <location>
        <begin position="450"/>
        <end position="460"/>
    </location>
</feature>
<gene>
    <name evidence="6" type="ORF">Leucomu_00660</name>
</gene>
<dbReference type="InterPro" id="IPR029041">
    <property type="entry name" value="FAD-linked_oxidoreductase-like"/>
</dbReference>
<dbReference type="SUPFAM" id="SSF53720">
    <property type="entry name" value="ALDH-like"/>
    <property type="match status" value="1"/>
</dbReference>
<sequence>MAAESFGQEAAWQAVADQAEARVDGWLSVLRSRDGDERPGFLRAMRRDPESFEFTRRLLELLASTEDVFVSAAGLREVAQDVPPSLPVRDRLAVRAGGATSLGLPWAVLPMARKRLRDRVADLVLAAKLPAAGPTAGPGRMSRLTEALRRLGEAGVAPVVVPLGEAVHGPAGAEAEVARLAALCAVPAVNHLVIDPARIAPGGSDWSAEDDVARVVRGIRPVLDAAAEHGTTVHLEPRSVRWARLLPEIVVRAFADAALDRVRVGVRIMAELPESREHYDRISRWAQQRAADGGAAVETVIGVAGVASSERITSIESGLAVPVLEEREQVTAQLLRLIELALHPGRAAVLRPVIATEDLFVLSGTAALAEHLGSQGLFSLQLRSGIAPGLAQALSDVGAEVRVSLPVVAPREFAGAVDTLVAFAAEAADPESVIARYDALESEGVDPAIDSGSDGGSDSAAGGGGGAGAGADAGAGAEADPGSVGADDAEGGSRAPVAVSADGIVGGEVLEAEQAAFRAAAALAAEPAPASHRTQMRAREWDPSERDSALFYRAPDEPARFDTGGLTAAVLGLTRGSTGEVRLESLAPPCPIPVVSQSGFAGEPTTDASLAGNRDWVRALLARAAEDAEALAAAQPAAEATPAAGGPLASAAAPADATAADLNGPETEADPAIAVEQAAPAADEAADARDPERSADPAQAGAAEQVEQAEQIEQVTRAARDAGQRWSGQPARTRASRLRRAALAVVAARDRLLQTLAADTGAPAMELDTEVNDIVDAGRYYGQLAEGLAAVRGATFVSEGLVLVVADESTPLSAQAESVLAALAAGSGVLWAVPRRLRRSAEVLLEEWEVGGVTPGAVGIEVVRDPTGLFDQVSCADIDRAIVLGDRAAAREIARRRPELQIEGRFHARGAVLVAPSADLDRAIDDVVASAFLGAGAHPRAAHVAILLGSVARSRRFREGLADAVRALRVGDTARPGHADPLSFDVGPLPAPAAGAALRALTELGRGEEWLVQPRRLDDEGRLWSPGVRSGVSASSSFWRDALGVPVLGIAHAHTLDEALRLQNADGSGAAAGLQSNDADEILDWLAGVEAASLAVNRPTTAARIERHPGGVWGTAATGLPALSGGPNRLLPLGAWQLREGTRSDTLHLRGLEPEVRLLIEAAQSVLHYEEFDEVRRAALADALAWRTSFGVERDTIGLGIERNVIRYLPVTTQLRLAEGGSIAWLVRVIAAALLVRARVSVSTGKVLPPAVTAFLERQGIEVSLERDDDWVERLAVAGPVGADGVVAERVRLIGGDAVRAAEWMGGLDRAALWAQPVTMAGPVELLTLLREQAVSARAHRHGLAIAVPGLDEVVDA</sequence>
<keyword evidence="1" id="KW-0560">Oxidoreductase</keyword>
<keyword evidence="2" id="KW-0520">NAD</keyword>
<evidence type="ECO:0000313" key="7">
    <source>
        <dbReference type="Proteomes" id="UP000285768"/>
    </source>
</evidence>
<evidence type="ECO:0000259" key="4">
    <source>
        <dbReference type="Pfam" id="PF00171"/>
    </source>
</evidence>
<dbReference type="Gene3D" id="3.20.20.220">
    <property type="match status" value="1"/>
</dbReference>
<feature type="region of interest" description="Disordered" evidence="3">
    <location>
        <begin position="678"/>
        <end position="709"/>
    </location>
</feature>
<feature type="compositionally biased region" description="Low complexity" evidence="3">
    <location>
        <begin position="642"/>
        <end position="662"/>
    </location>
</feature>
<feature type="region of interest" description="Disordered" evidence="3">
    <location>
        <begin position="524"/>
        <end position="543"/>
    </location>
</feature>
<evidence type="ECO:0000313" key="6">
    <source>
        <dbReference type="EMBL" id="QAB16645.1"/>
    </source>
</evidence>
<feature type="compositionally biased region" description="Low complexity" evidence="3">
    <location>
        <begin position="474"/>
        <end position="483"/>
    </location>
</feature>
<dbReference type="Gene3D" id="3.40.309.10">
    <property type="entry name" value="Aldehyde Dehydrogenase, Chain A, domain 2"/>
    <property type="match status" value="1"/>
</dbReference>
<protein>
    <submittedName>
        <fullName evidence="6">Aldehyde dehydrogenase family protein</fullName>
    </submittedName>
</protein>
<dbReference type="InterPro" id="IPR016162">
    <property type="entry name" value="Ald_DH_N"/>
</dbReference>
<dbReference type="InterPro" id="IPR002872">
    <property type="entry name" value="Proline_DH_dom"/>
</dbReference>
<dbReference type="InterPro" id="IPR015590">
    <property type="entry name" value="Aldehyde_DH_dom"/>
</dbReference>
<feature type="domain" description="Proline dehydrogenase" evidence="5">
    <location>
        <begin position="147"/>
        <end position="413"/>
    </location>
</feature>
<evidence type="ECO:0000256" key="2">
    <source>
        <dbReference type="ARBA" id="ARBA00023027"/>
    </source>
</evidence>
<keyword evidence="7" id="KW-1185">Reference proteome</keyword>
<feature type="compositionally biased region" description="Basic and acidic residues" evidence="3">
    <location>
        <begin position="686"/>
        <end position="695"/>
    </location>
</feature>
<organism evidence="6 7">
    <name type="scientific">Leucobacter muris</name>
    <dbReference type="NCBI Taxonomy" id="1935379"/>
    <lineage>
        <taxon>Bacteria</taxon>
        <taxon>Bacillati</taxon>
        <taxon>Actinomycetota</taxon>
        <taxon>Actinomycetes</taxon>
        <taxon>Micrococcales</taxon>
        <taxon>Microbacteriaceae</taxon>
        <taxon>Leucobacter</taxon>
    </lineage>
</organism>
<evidence type="ECO:0000256" key="3">
    <source>
        <dbReference type="SAM" id="MobiDB-lite"/>
    </source>
</evidence>
<evidence type="ECO:0000259" key="5">
    <source>
        <dbReference type="Pfam" id="PF01619"/>
    </source>
</evidence>
<dbReference type="PANTHER" id="PTHR42862">
    <property type="entry name" value="DELTA-1-PYRROLINE-5-CARBOXYLATE DEHYDROGENASE 1, ISOFORM A-RELATED"/>
    <property type="match status" value="1"/>
</dbReference>
<feature type="domain" description="Aldehyde dehydrogenase" evidence="4">
    <location>
        <begin position="706"/>
        <end position="1111"/>
    </location>
</feature>
<evidence type="ECO:0000256" key="1">
    <source>
        <dbReference type="ARBA" id="ARBA00023002"/>
    </source>
</evidence>
<dbReference type="InterPro" id="IPR016163">
    <property type="entry name" value="Ald_DH_C"/>
</dbReference>